<accession>A0A550CKD8</accession>
<reference evidence="2 3" key="1">
    <citation type="journal article" date="2019" name="New Phytol.">
        <title>Comparative genomics reveals unique wood-decay strategies and fruiting body development in the Schizophyllaceae.</title>
        <authorList>
            <person name="Almasi E."/>
            <person name="Sahu N."/>
            <person name="Krizsan K."/>
            <person name="Balint B."/>
            <person name="Kovacs G.M."/>
            <person name="Kiss B."/>
            <person name="Cseklye J."/>
            <person name="Drula E."/>
            <person name="Henrissat B."/>
            <person name="Nagy I."/>
            <person name="Chovatia M."/>
            <person name="Adam C."/>
            <person name="LaButti K."/>
            <person name="Lipzen A."/>
            <person name="Riley R."/>
            <person name="Grigoriev I.V."/>
            <person name="Nagy L.G."/>
        </authorList>
    </citation>
    <scope>NUCLEOTIDE SEQUENCE [LARGE SCALE GENOMIC DNA]</scope>
    <source>
        <strain evidence="2 3">NL-1724</strain>
    </source>
</reference>
<protein>
    <submittedName>
        <fullName evidence="2">Uncharacterized protein</fullName>
    </submittedName>
</protein>
<dbReference type="Proteomes" id="UP000320762">
    <property type="component" value="Unassembled WGS sequence"/>
</dbReference>
<comment type="caution">
    <text evidence="2">The sequence shown here is derived from an EMBL/GenBank/DDBJ whole genome shotgun (WGS) entry which is preliminary data.</text>
</comment>
<name>A0A550CKD8_9AGAR</name>
<organism evidence="2 3">
    <name type="scientific">Schizophyllum amplum</name>
    <dbReference type="NCBI Taxonomy" id="97359"/>
    <lineage>
        <taxon>Eukaryota</taxon>
        <taxon>Fungi</taxon>
        <taxon>Dikarya</taxon>
        <taxon>Basidiomycota</taxon>
        <taxon>Agaricomycotina</taxon>
        <taxon>Agaricomycetes</taxon>
        <taxon>Agaricomycetidae</taxon>
        <taxon>Agaricales</taxon>
        <taxon>Schizophyllaceae</taxon>
        <taxon>Schizophyllum</taxon>
    </lineage>
</organism>
<evidence type="ECO:0000313" key="3">
    <source>
        <dbReference type="Proteomes" id="UP000320762"/>
    </source>
</evidence>
<dbReference type="AlphaFoldDB" id="A0A550CKD8"/>
<gene>
    <name evidence="2" type="ORF">BD626DRAFT_628478</name>
</gene>
<dbReference type="EMBL" id="VDMD01000005">
    <property type="protein sequence ID" value="TRM65266.1"/>
    <property type="molecule type" value="Genomic_DNA"/>
</dbReference>
<feature type="region of interest" description="Disordered" evidence="1">
    <location>
        <begin position="36"/>
        <end position="75"/>
    </location>
</feature>
<keyword evidence="3" id="KW-1185">Reference proteome</keyword>
<sequence length="203" mass="21921">MATARSAVGCQYSIVSVRAGGCAAAALPTAVLAVGLGPGKETPPRGRRPRRHSLSSSHIVEHHHRLTSSNPRNVRASHNRIRRPYPPSIFTSPWALSVQIAVRRASVLSSLGLGRLGDVYMYCRPPSDLLDVANLVGTRLLPSSLHITKTCATAVTADSTSSRRTYCVLKAPYSRGIAVGDEYMDRRPASRLWNFDGGAYSRA</sequence>
<evidence type="ECO:0000313" key="2">
    <source>
        <dbReference type="EMBL" id="TRM65266.1"/>
    </source>
</evidence>
<proteinExistence type="predicted"/>
<evidence type="ECO:0000256" key="1">
    <source>
        <dbReference type="SAM" id="MobiDB-lite"/>
    </source>
</evidence>